<dbReference type="InterPro" id="IPR001547">
    <property type="entry name" value="Glyco_hydro_5"/>
</dbReference>
<evidence type="ECO:0000256" key="1">
    <source>
        <dbReference type="ARBA" id="ARBA00005641"/>
    </source>
</evidence>
<evidence type="ECO:0000313" key="8">
    <source>
        <dbReference type="EMBL" id="ROO87539.1"/>
    </source>
</evidence>
<dbReference type="Gene3D" id="2.60.40.1180">
    <property type="entry name" value="Golgi alpha-mannosidase II"/>
    <property type="match status" value="1"/>
</dbReference>
<evidence type="ECO:0000256" key="5">
    <source>
        <dbReference type="SAM" id="SignalP"/>
    </source>
</evidence>
<accession>A0A3N1D1X7</accession>
<evidence type="ECO:0000313" key="9">
    <source>
        <dbReference type="Proteomes" id="UP000272400"/>
    </source>
</evidence>
<dbReference type="PANTHER" id="PTHR31308">
    <property type="match status" value="1"/>
</dbReference>
<evidence type="ECO:0000256" key="4">
    <source>
        <dbReference type="RuleBase" id="RU361153"/>
    </source>
</evidence>
<organism evidence="8 9">
    <name type="scientific">Actinocorallia herbida</name>
    <dbReference type="NCBI Taxonomy" id="58109"/>
    <lineage>
        <taxon>Bacteria</taxon>
        <taxon>Bacillati</taxon>
        <taxon>Actinomycetota</taxon>
        <taxon>Actinomycetes</taxon>
        <taxon>Streptosporangiales</taxon>
        <taxon>Thermomonosporaceae</taxon>
        <taxon>Actinocorallia</taxon>
    </lineage>
</organism>
<dbReference type="GO" id="GO:0000272">
    <property type="term" value="P:polysaccharide catabolic process"/>
    <property type="evidence" value="ECO:0007669"/>
    <property type="project" value="InterPro"/>
</dbReference>
<feature type="domain" description="Glycoside hydrolase family 5 C-terminal" evidence="7">
    <location>
        <begin position="386"/>
        <end position="450"/>
    </location>
</feature>
<dbReference type="EMBL" id="RJKE01000001">
    <property type="protein sequence ID" value="ROO87539.1"/>
    <property type="molecule type" value="Genomic_DNA"/>
</dbReference>
<feature type="signal peptide" evidence="5">
    <location>
        <begin position="1"/>
        <end position="26"/>
    </location>
</feature>
<dbReference type="GO" id="GO:0016042">
    <property type="term" value="P:lipid catabolic process"/>
    <property type="evidence" value="ECO:0007669"/>
    <property type="project" value="UniProtKB-ARBA"/>
</dbReference>
<reference evidence="8 9" key="1">
    <citation type="submission" date="2018-11" db="EMBL/GenBank/DDBJ databases">
        <title>Sequencing the genomes of 1000 actinobacteria strains.</title>
        <authorList>
            <person name="Klenk H.-P."/>
        </authorList>
    </citation>
    <scope>NUCLEOTIDE SEQUENCE [LARGE SCALE GENOMIC DNA]</scope>
    <source>
        <strain evidence="8 9">DSM 44254</strain>
    </source>
</reference>
<protein>
    <submittedName>
        <fullName evidence="8">Endoglycoceramidase</fullName>
    </submittedName>
</protein>
<dbReference type="InterPro" id="IPR013780">
    <property type="entry name" value="Glyco_hydro_b"/>
</dbReference>
<sequence>MRLRRMVMACALLTAVPAVPGTAAHAAQESSYITDEQGRVLILHGLNTASSAKGAGGLPWIGEADVARERELLGSNIVRYLIQWKNVEPEPGVYDEAYLDAVAERLRWYRGQGIHVVLDMHQDLYGPAACQGQGNGAPAWATITDGLSCTPQKPWFLSLLQPAVLRAYDNFWNHTGAHPELGERYTAMWRHVADRFKDDPAVLGYDLMNEPFGGSRQFGFFEGPVLTPFYQRIIDAIREVDDGTWIFVEPQAVGVGQGTPSSLGRLLGDRIALAPHFYPAALYVNRSYTGLTKSAVQAEFVAWRLSMTALSRDLGRPLWLGEVGAIGASVPGAADYTGDWLTFADDLRIGWAYWSNDTATDGTGIDTGVGPIDENGLTRIGRVMARPYPRAIAGLPVSIKATAVKFTLSWRSNGATGPTEIWLPPSFGADPKITSTASARWDPATRILLVDGTGGAVQTVAVG</sequence>
<keyword evidence="9" id="KW-1185">Reference proteome</keyword>
<evidence type="ECO:0000256" key="3">
    <source>
        <dbReference type="ARBA" id="ARBA00023295"/>
    </source>
</evidence>
<dbReference type="Pfam" id="PF00150">
    <property type="entry name" value="Cellulase"/>
    <property type="match status" value="1"/>
</dbReference>
<feature type="domain" description="Glycoside hydrolase family 5" evidence="6">
    <location>
        <begin position="43"/>
        <end position="358"/>
    </location>
</feature>
<dbReference type="GO" id="GO:0004553">
    <property type="term" value="F:hydrolase activity, hydrolyzing O-glycosyl compounds"/>
    <property type="evidence" value="ECO:0007669"/>
    <property type="project" value="InterPro"/>
</dbReference>
<dbReference type="InterPro" id="IPR052066">
    <property type="entry name" value="Glycosphingolipid_Hydrolases"/>
</dbReference>
<comment type="similarity">
    <text evidence="1 4">Belongs to the glycosyl hydrolase 5 (cellulase A) family.</text>
</comment>
<dbReference type="Gene3D" id="3.20.20.80">
    <property type="entry name" value="Glycosidases"/>
    <property type="match status" value="1"/>
</dbReference>
<proteinExistence type="inferred from homology"/>
<comment type="caution">
    <text evidence="8">The sequence shown here is derived from an EMBL/GenBank/DDBJ whole genome shotgun (WGS) entry which is preliminary data.</text>
</comment>
<dbReference type="Pfam" id="PF18564">
    <property type="entry name" value="Glyco_hydro_5_C"/>
    <property type="match status" value="1"/>
</dbReference>
<dbReference type="InterPro" id="IPR017853">
    <property type="entry name" value="GH"/>
</dbReference>
<evidence type="ECO:0000256" key="2">
    <source>
        <dbReference type="ARBA" id="ARBA00022801"/>
    </source>
</evidence>
<evidence type="ECO:0000259" key="6">
    <source>
        <dbReference type="Pfam" id="PF00150"/>
    </source>
</evidence>
<name>A0A3N1D1X7_9ACTN</name>
<dbReference type="Proteomes" id="UP000272400">
    <property type="component" value="Unassembled WGS sequence"/>
</dbReference>
<evidence type="ECO:0000259" key="7">
    <source>
        <dbReference type="Pfam" id="PF18564"/>
    </source>
</evidence>
<keyword evidence="5" id="KW-0732">Signal</keyword>
<dbReference type="PROSITE" id="PS00659">
    <property type="entry name" value="GLYCOSYL_HYDROL_F5"/>
    <property type="match status" value="1"/>
</dbReference>
<dbReference type="PANTHER" id="PTHR31308:SF3">
    <property type="entry name" value="ENDOGLYCOCERAMIDASE"/>
    <property type="match status" value="1"/>
</dbReference>
<dbReference type="SUPFAM" id="SSF51445">
    <property type="entry name" value="(Trans)glycosidases"/>
    <property type="match status" value="1"/>
</dbReference>
<gene>
    <name evidence="8" type="ORF">EDD29_5149</name>
</gene>
<dbReference type="AlphaFoldDB" id="A0A3N1D1X7"/>
<dbReference type="InterPro" id="IPR041036">
    <property type="entry name" value="GH5_C"/>
</dbReference>
<feature type="chain" id="PRO_5018261168" evidence="5">
    <location>
        <begin position="27"/>
        <end position="463"/>
    </location>
</feature>
<dbReference type="GO" id="GO:1901136">
    <property type="term" value="P:carbohydrate derivative catabolic process"/>
    <property type="evidence" value="ECO:0007669"/>
    <property type="project" value="UniProtKB-ARBA"/>
</dbReference>
<keyword evidence="2 4" id="KW-0378">Hydrolase</keyword>
<keyword evidence="3 4" id="KW-0326">Glycosidase</keyword>
<dbReference type="InterPro" id="IPR018087">
    <property type="entry name" value="Glyco_hydro_5_CS"/>
</dbReference>
<dbReference type="RefSeq" id="WP_246053005.1">
    <property type="nucleotide sequence ID" value="NZ_RJKE01000001.1"/>
</dbReference>